<dbReference type="Proteomes" id="UP000570010">
    <property type="component" value="Unassembled WGS sequence"/>
</dbReference>
<comment type="caution">
    <text evidence="3">The sequence shown here is derived from an EMBL/GenBank/DDBJ whole genome shotgun (WGS) entry which is preliminary data.</text>
</comment>
<keyword evidence="1" id="KW-0175">Coiled coil</keyword>
<dbReference type="Proteomes" id="UP000472971">
    <property type="component" value="Unassembled WGS sequence"/>
</dbReference>
<dbReference type="EMBL" id="JACEIO010000013">
    <property type="protein sequence ID" value="MBA4536978.1"/>
    <property type="molecule type" value="Genomic_DNA"/>
</dbReference>
<evidence type="ECO:0000256" key="1">
    <source>
        <dbReference type="SAM" id="Coils"/>
    </source>
</evidence>
<feature type="coiled-coil region" evidence="1">
    <location>
        <begin position="53"/>
        <end position="84"/>
    </location>
</feature>
<protein>
    <submittedName>
        <fullName evidence="3">Uncharacterized protein</fullName>
    </submittedName>
</protein>
<evidence type="ECO:0000313" key="2">
    <source>
        <dbReference type="EMBL" id="MBA4536978.1"/>
    </source>
</evidence>
<dbReference type="EMBL" id="JAAIWN010000041">
    <property type="protein sequence ID" value="NEY82674.1"/>
    <property type="molecule type" value="Genomic_DNA"/>
</dbReference>
<name>A0A6B3W5G3_9BACI</name>
<organism evidence="3 4">
    <name type="scientific">Bacillus aquiflavi</name>
    <dbReference type="NCBI Taxonomy" id="2672567"/>
    <lineage>
        <taxon>Bacteria</taxon>
        <taxon>Bacillati</taxon>
        <taxon>Bacillota</taxon>
        <taxon>Bacilli</taxon>
        <taxon>Bacillales</taxon>
        <taxon>Bacillaceae</taxon>
        <taxon>Bacillus</taxon>
    </lineage>
</organism>
<keyword evidence="4" id="KW-1185">Reference proteome</keyword>
<proteinExistence type="predicted"/>
<evidence type="ECO:0000313" key="5">
    <source>
        <dbReference type="Proteomes" id="UP000570010"/>
    </source>
</evidence>
<gene>
    <name evidence="3" type="ORF">G4D64_14450</name>
    <name evidence="2" type="ORF">H1Z61_07420</name>
</gene>
<sequence>MGQYSLEHRFEHHEDVTGKSAVFSNQLNRMGALSVHLANFINNEFQNSNGEVIKESKKAIQLQLEEYKTAINEYISKMKTLAIQYNSQVNEMKKQRMTIYYEEKEEKITGTA</sequence>
<accession>A0A6B3W5G3</accession>
<dbReference type="RefSeq" id="WP_163243075.1">
    <property type="nucleotide sequence ID" value="NZ_JAAIWN010000041.1"/>
</dbReference>
<reference evidence="3 4" key="1">
    <citation type="submission" date="2020-02" db="EMBL/GenBank/DDBJ databases">
        <title>Bacillus aquiflavi sp. nov., isolated from yellow water of strong flavor Chinese baijiu in Yibin region of China.</title>
        <authorList>
            <person name="Xie J."/>
        </authorList>
    </citation>
    <scope>NUCLEOTIDE SEQUENCE [LARGE SCALE GENOMIC DNA]</scope>
    <source>
        <strain evidence="3 4">3H-10</strain>
    </source>
</reference>
<evidence type="ECO:0000313" key="4">
    <source>
        <dbReference type="Proteomes" id="UP000472971"/>
    </source>
</evidence>
<reference evidence="2 5" key="2">
    <citation type="submission" date="2020-07" db="EMBL/GenBank/DDBJ databases">
        <authorList>
            <person name="Feng H."/>
        </authorList>
    </citation>
    <scope>NUCLEOTIDE SEQUENCE [LARGE SCALE GENOMIC DNA]</scope>
    <source>
        <strain evidence="2">S-12</strain>
        <strain evidence="5">s-12</strain>
    </source>
</reference>
<dbReference type="AlphaFoldDB" id="A0A6B3W5G3"/>
<evidence type="ECO:0000313" key="3">
    <source>
        <dbReference type="EMBL" id="NEY82674.1"/>
    </source>
</evidence>